<protein>
    <submittedName>
        <fullName evidence="1">Uncharacterized protein</fullName>
    </submittedName>
</protein>
<reference evidence="1 2" key="1">
    <citation type="journal article" date="2016" name="Nat. Commun.">
        <title>Thousands of microbial genomes shed light on interconnected biogeochemical processes in an aquifer system.</title>
        <authorList>
            <person name="Anantharaman K."/>
            <person name="Brown C.T."/>
            <person name="Hug L.A."/>
            <person name="Sharon I."/>
            <person name="Castelle C.J."/>
            <person name="Probst A.J."/>
            <person name="Thomas B.C."/>
            <person name="Singh A."/>
            <person name="Wilkins M.J."/>
            <person name="Karaoz U."/>
            <person name="Brodie E.L."/>
            <person name="Williams K.H."/>
            <person name="Hubbard S.S."/>
            <person name="Banfield J.F."/>
        </authorList>
    </citation>
    <scope>NUCLEOTIDE SEQUENCE [LARGE SCALE GENOMIC DNA]</scope>
</reference>
<proteinExistence type="predicted"/>
<dbReference type="AlphaFoldDB" id="A0A1G1ZKC9"/>
<organism evidence="1 2">
    <name type="scientific">Candidatus Harrisonbacteria bacterium RIFCSPLOWO2_01_FULL_40_28</name>
    <dbReference type="NCBI Taxonomy" id="1798406"/>
    <lineage>
        <taxon>Bacteria</taxon>
        <taxon>Candidatus Harrisoniibacteriota</taxon>
    </lineage>
</organism>
<name>A0A1G1ZKC9_9BACT</name>
<comment type="caution">
    <text evidence="1">The sequence shown here is derived from an EMBL/GenBank/DDBJ whole genome shotgun (WGS) entry which is preliminary data.</text>
</comment>
<dbReference type="EMBL" id="MHJI01000029">
    <property type="protein sequence ID" value="OGY64909.1"/>
    <property type="molecule type" value="Genomic_DNA"/>
</dbReference>
<gene>
    <name evidence="1" type="ORF">A3A04_01495</name>
</gene>
<evidence type="ECO:0000313" key="2">
    <source>
        <dbReference type="Proteomes" id="UP000178517"/>
    </source>
</evidence>
<accession>A0A1G1ZKC9</accession>
<evidence type="ECO:0000313" key="1">
    <source>
        <dbReference type="EMBL" id="OGY64909.1"/>
    </source>
</evidence>
<sequence length="211" mass="24257">MTTHIDKWTQFLSFIISQLPRDIDPQLLEYYLKDPVEISEKLREIFKYKETKSKSVLESYPIVVDYHAVIEPLLEWGNYDWISPLINSANFPSTREGIVSTTFHLFSPTKELETKHILTEFDKEGLRAAELRELLAFRTQHRKVAQALPIAALGSLLKDRTLKINSPFSVFIGDEHYLGLESISGLWHPMWCFGGVPKTIHTEIARRATAA</sequence>
<dbReference type="Proteomes" id="UP000178517">
    <property type="component" value="Unassembled WGS sequence"/>
</dbReference>